<dbReference type="OrthoDB" id="10356188at2759"/>
<keyword evidence="1" id="KW-0732">Signal</keyword>
<comment type="caution">
    <text evidence="2">The sequence shown here is derived from an EMBL/GenBank/DDBJ whole genome shotgun (WGS) entry which is preliminary data.</text>
</comment>
<evidence type="ECO:0000313" key="3">
    <source>
        <dbReference type="Proteomes" id="UP000326759"/>
    </source>
</evidence>
<feature type="signal peptide" evidence="1">
    <location>
        <begin position="1"/>
        <end position="21"/>
    </location>
</feature>
<organism evidence="2 3">
    <name type="scientific">Armadillidium nasatum</name>
    <dbReference type="NCBI Taxonomy" id="96803"/>
    <lineage>
        <taxon>Eukaryota</taxon>
        <taxon>Metazoa</taxon>
        <taxon>Ecdysozoa</taxon>
        <taxon>Arthropoda</taxon>
        <taxon>Crustacea</taxon>
        <taxon>Multicrustacea</taxon>
        <taxon>Malacostraca</taxon>
        <taxon>Eumalacostraca</taxon>
        <taxon>Peracarida</taxon>
        <taxon>Isopoda</taxon>
        <taxon>Oniscidea</taxon>
        <taxon>Crinocheta</taxon>
        <taxon>Armadillidiidae</taxon>
        <taxon>Armadillidium</taxon>
    </lineage>
</organism>
<sequence length="145" mass="14994">MKATPILISFLAIYSATLTKAAPAPEPFFDILANAATSFFNTAAHIVGGAFDIFFGAIRGIVGGALGGILGGILGSGRFGVINTDPNKGGCQAENVAKIIEHLFKVLDIPVVECDTHADCYEVGIGICGPVKGISNTKNICLLTR</sequence>
<dbReference type="AlphaFoldDB" id="A0A5N5TDS0"/>
<proteinExistence type="predicted"/>
<keyword evidence="3" id="KW-1185">Reference proteome</keyword>
<feature type="chain" id="PRO_5024417215" evidence="1">
    <location>
        <begin position="22"/>
        <end position="145"/>
    </location>
</feature>
<gene>
    <name evidence="2" type="ORF">Anas_11975</name>
</gene>
<name>A0A5N5TDS0_9CRUS</name>
<reference evidence="2 3" key="1">
    <citation type="journal article" date="2019" name="PLoS Biol.">
        <title>Sex chromosomes control vertical transmission of feminizing Wolbachia symbionts in an isopod.</title>
        <authorList>
            <person name="Becking T."/>
            <person name="Chebbi M.A."/>
            <person name="Giraud I."/>
            <person name="Moumen B."/>
            <person name="Laverre T."/>
            <person name="Caubet Y."/>
            <person name="Peccoud J."/>
            <person name="Gilbert C."/>
            <person name="Cordaux R."/>
        </authorList>
    </citation>
    <scope>NUCLEOTIDE SEQUENCE [LARGE SCALE GENOMIC DNA]</scope>
    <source>
        <strain evidence="2">ANa2</strain>
        <tissue evidence="2">Whole body excluding digestive tract and cuticle</tissue>
    </source>
</reference>
<evidence type="ECO:0000313" key="2">
    <source>
        <dbReference type="EMBL" id="KAB7504319.1"/>
    </source>
</evidence>
<evidence type="ECO:0000256" key="1">
    <source>
        <dbReference type="SAM" id="SignalP"/>
    </source>
</evidence>
<dbReference type="EMBL" id="SEYY01003410">
    <property type="protein sequence ID" value="KAB7504319.1"/>
    <property type="molecule type" value="Genomic_DNA"/>
</dbReference>
<accession>A0A5N5TDS0</accession>
<dbReference type="Proteomes" id="UP000326759">
    <property type="component" value="Unassembled WGS sequence"/>
</dbReference>
<protein>
    <submittedName>
        <fullName evidence="2">Uncharacterized protein</fullName>
    </submittedName>
</protein>